<dbReference type="STRING" id="3088.A0A383VJ16"/>
<feature type="compositionally biased region" description="Low complexity" evidence="1">
    <location>
        <begin position="428"/>
        <end position="437"/>
    </location>
</feature>
<feature type="region of interest" description="Disordered" evidence="1">
    <location>
        <begin position="424"/>
        <end position="446"/>
    </location>
</feature>
<gene>
    <name evidence="2" type="ORF">BQ4739_LOCUS5408</name>
</gene>
<evidence type="ECO:0000313" key="3">
    <source>
        <dbReference type="Proteomes" id="UP000256970"/>
    </source>
</evidence>
<sequence>MLDTAAVCFALGQQAATCSQDAQATLHDCLELRACGIFQRRHFVRGLQIGLQQQQQPACLVMLLAQLIQQQLCGVDLLKVLLPNPEEACHILHQACSSCSAAELLQHRLAAARDHNASSSSSSSRNRLSVRCMPAPVQLLQSLLLQQLLITVTEAGNSEEVDAAAAGLQQYVTDVLQHLQEAAAVHEVLAVCLFQAAAASAALTGSNVASRWMSQLLLSLLRHDSSQPSFIQQQAAAVADQCWRGLALKHSSWRCIVSCMLACKLDVQGLLQQLQGCFVDAAASAQGLDRLCGVLTALRECSSSCREAVHEMLSAAVASALSQASQATLLPPLLVLQRLLHGSTDYSKVLEAAAVQALGPDSPNSGAAWCCLREVLMLHLQLPHADQALQEDHVQLLEQLKKSVSAAVQHSVVDTLGTLEGAAHQLKQQQQQQQQQQGGTSSSIPPLSAGTLSTLEQFGQQARINGRRQLSDSHARSWGSAIQRRYLPEMCDAISLNVPGSAAEARLRWEFLMALQDCSLCSTVQVQQLVQTCAACGLDLDEGSAAAARQAAAAAAADPVDILQQLLDRLPGAVAAQRPQAVQGLLRRISEQLKQIIRQQQQQQQQCNTGPPVKRQRLDSDTGAAVGPGAWQQQQPQQDNVQSTELQQQQPAAVARELYQQLAGMLLTAHDAALQQHQVGVELEWRLGFLQLLQQATELHAPLLQLLQASMAGVRGEYDPQQVAARGRLTALMAAMQPSQLLLLQPHSEPPLVQQEAAAPVYSWSIDASALLLDSAQTAAVAASAGAAAAGFGAALGASRQLCGCEVVQQLLSGVCLSTASQACCAVSFWAGYVCEVRHLGRWGAGPYGPFQRERLSSASTGAGSGSGSSSCSAGAADAAGKHNNSSSSSRMLGYLPRQMPALLRVLGQRLDDALVAEGLDQHDAAVLHECLQVCSKTLAKSKPMKWLVQQCGVA</sequence>
<evidence type="ECO:0000256" key="1">
    <source>
        <dbReference type="SAM" id="MobiDB-lite"/>
    </source>
</evidence>
<dbReference type="GO" id="GO:0016592">
    <property type="term" value="C:mediator complex"/>
    <property type="evidence" value="ECO:0007669"/>
    <property type="project" value="TreeGrafter"/>
</dbReference>
<dbReference type="PANTHER" id="PTHR46007">
    <property type="entry name" value="MEDIATOR OF RNA POLYMERASE II TRANSCRIPTION SUBUNIT 12"/>
    <property type="match status" value="1"/>
</dbReference>
<dbReference type="GO" id="GO:0003713">
    <property type="term" value="F:transcription coactivator activity"/>
    <property type="evidence" value="ECO:0007669"/>
    <property type="project" value="TreeGrafter"/>
</dbReference>
<protein>
    <submittedName>
        <fullName evidence="2">Uncharacterized protein</fullName>
    </submittedName>
</protein>
<dbReference type="InterPro" id="IPR051647">
    <property type="entry name" value="Mediator_comp_sub12"/>
</dbReference>
<dbReference type="GO" id="GO:0045944">
    <property type="term" value="P:positive regulation of transcription by RNA polymerase II"/>
    <property type="evidence" value="ECO:0007669"/>
    <property type="project" value="TreeGrafter"/>
</dbReference>
<feature type="region of interest" description="Disordered" evidence="1">
    <location>
        <begin position="601"/>
        <end position="647"/>
    </location>
</feature>
<dbReference type="Proteomes" id="UP000256970">
    <property type="component" value="Unassembled WGS sequence"/>
</dbReference>
<accession>A0A383VJ16</accession>
<dbReference type="EMBL" id="FNXT01000505">
    <property type="protein sequence ID" value="SZX64933.1"/>
    <property type="molecule type" value="Genomic_DNA"/>
</dbReference>
<name>A0A383VJ16_TETOB</name>
<dbReference type="PANTHER" id="PTHR46007:SF8">
    <property type="entry name" value="C2H2-TYPE DOMAIN-CONTAINING PROTEIN"/>
    <property type="match status" value="1"/>
</dbReference>
<dbReference type="AlphaFoldDB" id="A0A383VJ16"/>
<reference evidence="2 3" key="1">
    <citation type="submission" date="2016-10" db="EMBL/GenBank/DDBJ databases">
        <authorList>
            <person name="Cai Z."/>
        </authorList>
    </citation>
    <scope>NUCLEOTIDE SEQUENCE [LARGE SCALE GENOMIC DNA]</scope>
</reference>
<proteinExistence type="predicted"/>
<keyword evidence="3" id="KW-1185">Reference proteome</keyword>
<organism evidence="2 3">
    <name type="scientific">Tetradesmus obliquus</name>
    <name type="common">Green alga</name>
    <name type="synonym">Acutodesmus obliquus</name>
    <dbReference type="NCBI Taxonomy" id="3088"/>
    <lineage>
        <taxon>Eukaryota</taxon>
        <taxon>Viridiplantae</taxon>
        <taxon>Chlorophyta</taxon>
        <taxon>core chlorophytes</taxon>
        <taxon>Chlorophyceae</taxon>
        <taxon>CS clade</taxon>
        <taxon>Sphaeropleales</taxon>
        <taxon>Scenedesmaceae</taxon>
        <taxon>Tetradesmus</taxon>
    </lineage>
</organism>
<evidence type="ECO:0000313" key="2">
    <source>
        <dbReference type="EMBL" id="SZX64933.1"/>
    </source>
</evidence>